<feature type="domain" description="LRAT" evidence="1">
    <location>
        <begin position="39"/>
        <end position="134"/>
    </location>
</feature>
<dbReference type="EMBL" id="CP138204">
    <property type="protein sequence ID" value="WPC75926.1"/>
    <property type="molecule type" value="Genomic_DNA"/>
</dbReference>
<name>A0ABZ0QHE7_9VIBR</name>
<dbReference type="Pfam" id="PF04970">
    <property type="entry name" value="LRAT"/>
    <property type="match status" value="1"/>
</dbReference>
<dbReference type="RefSeq" id="WP_261897894.1">
    <property type="nucleotide sequence ID" value="NZ_AP024896.1"/>
</dbReference>
<reference evidence="2 3" key="1">
    <citation type="submission" date="2023-11" db="EMBL/GenBank/DDBJ databases">
        <title>Plant-associative lifestyle of Vibrio porteresiae and its evolutionary dynamics.</title>
        <authorList>
            <person name="Rameshkumar N."/>
            <person name="Kirti K."/>
        </authorList>
    </citation>
    <scope>NUCLEOTIDE SEQUENCE [LARGE SCALE GENOMIC DNA]</scope>
    <source>
        <strain evidence="2 3">MSSRF30</strain>
    </source>
</reference>
<accession>A0ABZ0QHE7</accession>
<keyword evidence="2" id="KW-0012">Acyltransferase</keyword>
<organism evidence="2 3">
    <name type="scientific">Vibrio porteresiae DSM 19223</name>
    <dbReference type="NCBI Taxonomy" id="1123496"/>
    <lineage>
        <taxon>Bacteria</taxon>
        <taxon>Pseudomonadati</taxon>
        <taxon>Pseudomonadota</taxon>
        <taxon>Gammaproteobacteria</taxon>
        <taxon>Vibrionales</taxon>
        <taxon>Vibrionaceae</taxon>
        <taxon>Vibrio</taxon>
    </lineage>
</organism>
<dbReference type="Gene3D" id="3.90.1720.10">
    <property type="entry name" value="endopeptidase domain like (from Nostoc punctiforme)"/>
    <property type="match status" value="1"/>
</dbReference>
<dbReference type="InterPro" id="IPR007053">
    <property type="entry name" value="LRAT_dom"/>
</dbReference>
<dbReference type="GO" id="GO:0016746">
    <property type="term" value="F:acyltransferase activity"/>
    <property type="evidence" value="ECO:0007669"/>
    <property type="project" value="UniProtKB-KW"/>
</dbReference>
<keyword evidence="2" id="KW-0808">Transferase</keyword>
<dbReference type="Proteomes" id="UP001304071">
    <property type="component" value="Chromosome 2"/>
</dbReference>
<proteinExistence type="predicted"/>
<sequence length="173" mass="19007">MIGFLKNYLVPLNILEYVVDNYIFDKVQPQIGSVVYCDLIIAASVIQHSGIYVGNGEIVHLNRDGVVEKVNADGFVSGLFGLQCGSSIYVSCSNTSSVGCSYAADVALSEVGNKYDYSIIKFNCHQFVSGCVLGFILEPESMDWGDRIVSSLTGLKLVCRENIGSDNWRVWDR</sequence>
<evidence type="ECO:0000313" key="2">
    <source>
        <dbReference type="EMBL" id="WPC75926.1"/>
    </source>
</evidence>
<evidence type="ECO:0000313" key="3">
    <source>
        <dbReference type="Proteomes" id="UP001304071"/>
    </source>
</evidence>
<gene>
    <name evidence="2" type="ORF">R8Z52_23725</name>
</gene>
<keyword evidence="3" id="KW-1185">Reference proteome</keyword>
<protein>
    <submittedName>
        <fullName evidence="2">Lecithin retinol acyltransferase family protein</fullName>
    </submittedName>
</protein>
<evidence type="ECO:0000259" key="1">
    <source>
        <dbReference type="Pfam" id="PF04970"/>
    </source>
</evidence>